<dbReference type="Proteomes" id="UP001152755">
    <property type="component" value="Unassembled WGS sequence"/>
</dbReference>
<dbReference type="Pfam" id="PF05949">
    <property type="entry name" value="DUF881"/>
    <property type="match status" value="1"/>
</dbReference>
<evidence type="ECO:0000256" key="1">
    <source>
        <dbReference type="ARBA" id="ARBA00009108"/>
    </source>
</evidence>
<keyword evidence="4" id="KW-1185">Reference proteome</keyword>
<dbReference type="RefSeq" id="WP_332520641.1">
    <property type="nucleotide sequence ID" value="NZ_JANRHA010000016.1"/>
</dbReference>
<name>A0A9X4M674_9ACTN</name>
<dbReference type="PANTHER" id="PTHR37313">
    <property type="entry name" value="UPF0749 PROTEIN RV1825"/>
    <property type="match status" value="1"/>
</dbReference>
<feature type="transmembrane region" description="Helical" evidence="2">
    <location>
        <begin position="47"/>
        <end position="67"/>
    </location>
</feature>
<keyword evidence="2" id="KW-0812">Transmembrane</keyword>
<dbReference type="PANTHER" id="PTHR37313:SF1">
    <property type="entry name" value="UPF0749 PROTEIN RV1823"/>
    <property type="match status" value="1"/>
</dbReference>
<organism evidence="3 4">
    <name type="scientific">Speluncibacter jeojiensis</name>
    <dbReference type="NCBI Taxonomy" id="2710754"/>
    <lineage>
        <taxon>Bacteria</taxon>
        <taxon>Bacillati</taxon>
        <taxon>Actinomycetota</taxon>
        <taxon>Actinomycetes</taxon>
        <taxon>Mycobacteriales</taxon>
        <taxon>Speluncibacteraceae</taxon>
        <taxon>Speluncibacter</taxon>
    </lineage>
</organism>
<keyword evidence="2" id="KW-0472">Membrane</keyword>
<dbReference type="AlphaFoldDB" id="A0A9X4M674"/>
<evidence type="ECO:0000256" key="2">
    <source>
        <dbReference type="SAM" id="Phobius"/>
    </source>
</evidence>
<keyword evidence="2" id="KW-1133">Transmembrane helix</keyword>
<dbReference type="GO" id="GO:0005886">
    <property type="term" value="C:plasma membrane"/>
    <property type="evidence" value="ECO:0007669"/>
    <property type="project" value="TreeGrafter"/>
</dbReference>
<comment type="similarity">
    <text evidence="1">Belongs to the UPF0749 family.</text>
</comment>
<gene>
    <name evidence="3" type="ORF">NVS88_19330</name>
</gene>
<reference evidence="3" key="1">
    <citation type="submission" date="2022-08" db="EMBL/GenBank/DDBJ databases">
        <title>Genome analysis of Corynebacteriales strain.</title>
        <authorList>
            <person name="Lee S.D."/>
        </authorList>
    </citation>
    <scope>NUCLEOTIDE SEQUENCE</scope>
    <source>
        <strain evidence="3">D3-21</strain>
    </source>
</reference>
<protein>
    <submittedName>
        <fullName evidence="3">DUF881 domain-containing protein</fullName>
    </submittedName>
</protein>
<dbReference type="InterPro" id="IPR010273">
    <property type="entry name" value="DUF881"/>
</dbReference>
<proteinExistence type="inferred from homology"/>
<dbReference type="EMBL" id="JANRHA010000016">
    <property type="protein sequence ID" value="MDG3016707.1"/>
    <property type="molecule type" value="Genomic_DNA"/>
</dbReference>
<comment type="caution">
    <text evidence="3">The sequence shown here is derived from an EMBL/GenBank/DDBJ whole genome shotgun (WGS) entry which is preliminary data.</text>
</comment>
<evidence type="ECO:0000313" key="3">
    <source>
        <dbReference type="EMBL" id="MDG3016707.1"/>
    </source>
</evidence>
<evidence type="ECO:0000313" key="4">
    <source>
        <dbReference type="Proteomes" id="UP001152755"/>
    </source>
</evidence>
<dbReference type="Gene3D" id="3.30.70.1880">
    <property type="entry name" value="Protein of unknown function DUF881"/>
    <property type="match status" value="1"/>
</dbReference>
<sequence>MDVPDPATPRRDPTPSLLRSLLFDHLDPGYTAAARARVPGSPARFRTGAWIALGGVVIGVLFGVAAAQASRQAPDRAHVQTQLADEVRRTQTANVDLAQTRAHLSAEEESARERILARDSAGKTVLGALHVADERAAATAVHGPGLVVTLADPTARPGLSGGAVAPGGAAAVVLDRDLQSVVNALWAGGAEAIGVGGVRIGPGVTIRQAGGAMLVDNQPISSPYVVSAIGPTATMQTGFMVSDAYLRMQAVHQLYGVGFTVTESARLSLPAAPVRELRYAREGTPR</sequence>
<accession>A0A9X4M674</accession>